<name>Q22A43_TETTS</name>
<sequence length="783" mass="91751">MSQIKEDQDINFKLEFQIMQKKIEILEVKQDQMRMEKLELQKQNEKYSQELEIQQVIVNQMKQQIDTLQAQLQERYSKSCENLSSASKEIQNMLSNIKNDQFIKELNSVSTQEKHDEQIVRTRSSVQFQTVQEIQQSDQPGNTQGDQSIQNEIQTKKSSFQVLQEGQRKSFYKPLDRDLKRRMEEIHSTSDSFFVDNGISFDIADSPFYKVNVCRVEKRAENMKAFLKKFAKNLKDLVKNGEIYSQTLKALSKEVSLNLNLVEDNKELFSMFTYTSEYFKDLTNFYDALNFNLTNLVISPLKNYTNVAPDQLKDIKKKFQKLQEEFEAVELKNSQQKKATLQKDKNHYSNISKNHLQVAKQYEQIRYEYTCNLNKLQYEMNTEISNSICALLQTFATFNEQQQLEMRQLDSYLRLFKTPQNLKNEYFEEMQHRLNQLKIKVENPNQTVTQQESKKKQKVKGEYLHYKSHKSKEFKRKYFILEKGKFYAIKIKKGIIHREQLSALELINFNEFSDCDFANSFEVISPQMKKPLVLIAPSNQSLQEWKLAFQMGTESYLSKGPIMRDRDESNQDELIYQIIQNNICADCSKPDPSWISLNLCVVICLECSGIHRKLGPSISKVRSLKLDNIPDDILEFYLFNGTGYLNEMWEKNASKDLKPTFESTSEQKENWIKAKYVDQKFIEKDLSSNQIDLMCKAIISKKPIDIINIVFSRSILLDKLYQIQSMQQTFLHYACLNSNAKVVSLLIQIGADINSLNSEKQRPLDIAKQAGNNEIYQFLLSKE</sequence>
<dbReference type="SUPFAM" id="SSF50729">
    <property type="entry name" value="PH domain-like"/>
    <property type="match status" value="1"/>
</dbReference>
<dbReference type="Pfam" id="PF16746">
    <property type="entry name" value="BAR_3"/>
    <property type="match status" value="1"/>
</dbReference>
<dbReference type="RefSeq" id="XP_001029831.2">
    <property type="nucleotide sequence ID" value="XM_001029831.2"/>
</dbReference>
<dbReference type="Pfam" id="PF01412">
    <property type="entry name" value="ArfGap"/>
    <property type="match status" value="1"/>
</dbReference>
<feature type="repeat" description="ANK" evidence="4">
    <location>
        <begin position="726"/>
        <end position="758"/>
    </location>
</feature>
<dbReference type="GO" id="GO:0005737">
    <property type="term" value="C:cytoplasm"/>
    <property type="evidence" value="ECO:0007669"/>
    <property type="project" value="InterPro"/>
</dbReference>
<dbReference type="Proteomes" id="UP000009168">
    <property type="component" value="Unassembled WGS sequence"/>
</dbReference>
<reference evidence="10" key="1">
    <citation type="journal article" date="2006" name="PLoS Biol.">
        <title>Macronuclear genome sequence of the ciliate Tetrahymena thermophila, a model eukaryote.</title>
        <authorList>
            <person name="Eisen J.A."/>
            <person name="Coyne R.S."/>
            <person name="Wu M."/>
            <person name="Wu D."/>
            <person name="Thiagarajan M."/>
            <person name="Wortman J.R."/>
            <person name="Badger J.H."/>
            <person name="Ren Q."/>
            <person name="Amedeo P."/>
            <person name="Jones K.M."/>
            <person name="Tallon L.J."/>
            <person name="Delcher A.L."/>
            <person name="Salzberg S.L."/>
            <person name="Silva J.C."/>
            <person name="Haas B.J."/>
            <person name="Majoros W.H."/>
            <person name="Farzad M."/>
            <person name="Carlton J.M."/>
            <person name="Smith R.K. Jr."/>
            <person name="Garg J."/>
            <person name="Pearlman R.E."/>
            <person name="Karrer K.M."/>
            <person name="Sun L."/>
            <person name="Manning G."/>
            <person name="Elde N.C."/>
            <person name="Turkewitz A.P."/>
            <person name="Asai D.J."/>
            <person name="Wilkes D.E."/>
            <person name="Wang Y."/>
            <person name="Cai H."/>
            <person name="Collins K."/>
            <person name="Stewart B.A."/>
            <person name="Lee S.R."/>
            <person name="Wilamowska K."/>
            <person name="Weinberg Z."/>
            <person name="Ruzzo W.L."/>
            <person name="Wloga D."/>
            <person name="Gaertig J."/>
            <person name="Frankel J."/>
            <person name="Tsao C.-C."/>
            <person name="Gorovsky M.A."/>
            <person name="Keeling P.J."/>
            <person name="Waller R.F."/>
            <person name="Patron N.J."/>
            <person name="Cherry J.M."/>
            <person name="Stover N.A."/>
            <person name="Krieger C.J."/>
            <person name="del Toro C."/>
            <person name="Ryder H.F."/>
            <person name="Williamson S.C."/>
            <person name="Barbeau R.A."/>
            <person name="Hamilton E.P."/>
            <person name="Orias E."/>
        </authorList>
    </citation>
    <scope>NUCLEOTIDE SEQUENCE [LARGE SCALE GENOMIC DNA]</scope>
    <source>
        <strain evidence="10">SB210</strain>
    </source>
</reference>
<dbReference type="SUPFAM" id="SSF48403">
    <property type="entry name" value="Ankyrin repeat"/>
    <property type="match status" value="1"/>
</dbReference>
<gene>
    <name evidence="9" type="ORF">TTHERM_01285920</name>
</gene>
<feature type="coiled-coil region" evidence="6">
    <location>
        <begin position="312"/>
        <end position="339"/>
    </location>
</feature>
<dbReference type="PROSITE" id="PS50003">
    <property type="entry name" value="PH_DOMAIN"/>
    <property type="match status" value="1"/>
</dbReference>
<dbReference type="InterPro" id="IPR011993">
    <property type="entry name" value="PH-like_dom_sf"/>
</dbReference>
<evidence type="ECO:0000259" key="7">
    <source>
        <dbReference type="PROSITE" id="PS50003"/>
    </source>
</evidence>
<keyword evidence="1" id="KW-0479">Metal-binding</keyword>
<dbReference type="PROSITE" id="PS50088">
    <property type="entry name" value="ANK_REPEAT"/>
    <property type="match status" value="1"/>
</dbReference>
<evidence type="ECO:0000256" key="4">
    <source>
        <dbReference type="PROSITE-ProRule" id="PRU00023"/>
    </source>
</evidence>
<dbReference type="InParanoid" id="Q22A43"/>
<accession>Q22A43</accession>
<dbReference type="SUPFAM" id="SSF103657">
    <property type="entry name" value="BAR/IMD domain-like"/>
    <property type="match status" value="1"/>
</dbReference>
<evidence type="ECO:0000256" key="1">
    <source>
        <dbReference type="ARBA" id="ARBA00022723"/>
    </source>
</evidence>
<keyword evidence="10" id="KW-1185">Reference proteome</keyword>
<dbReference type="PROSITE" id="PS50115">
    <property type="entry name" value="ARFGAP"/>
    <property type="match status" value="1"/>
</dbReference>
<dbReference type="InterPro" id="IPR002110">
    <property type="entry name" value="Ankyrin_rpt"/>
</dbReference>
<dbReference type="AlphaFoldDB" id="Q22A43"/>
<protein>
    <submittedName>
        <fullName evidence="9">GTP-ase activating protein for Arf containing protein</fullName>
    </submittedName>
</protein>
<dbReference type="CDD" id="cd07307">
    <property type="entry name" value="BAR"/>
    <property type="match status" value="1"/>
</dbReference>
<dbReference type="InterPro" id="IPR004148">
    <property type="entry name" value="BAR_dom"/>
</dbReference>
<proteinExistence type="predicted"/>
<dbReference type="PROSITE" id="PS50297">
    <property type="entry name" value="ANK_REP_REGION"/>
    <property type="match status" value="1"/>
</dbReference>
<dbReference type="HOGENOM" id="CLU_384283_0_0_1"/>
<keyword evidence="2 5" id="KW-0863">Zinc-finger</keyword>
<dbReference type="SUPFAM" id="SSF57863">
    <property type="entry name" value="ArfGap/RecO-like zinc finger"/>
    <property type="match status" value="1"/>
</dbReference>
<feature type="domain" description="PH" evidence="7">
    <location>
        <begin position="457"/>
        <end position="554"/>
    </location>
</feature>
<organism evidence="9 10">
    <name type="scientific">Tetrahymena thermophila (strain SB210)</name>
    <dbReference type="NCBI Taxonomy" id="312017"/>
    <lineage>
        <taxon>Eukaryota</taxon>
        <taxon>Sar</taxon>
        <taxon>Alveolata</taxon>
        <taxon>Ciliophora</taxon>
        <taxon>Intramacronucleata</taxon>
        <taxon>Oligohymenophorea</taxon>
        <taxon>Hymenostomatida</taxon>
        <taxon>Tetrahymenina</taxon>
        <taxon>Tetrahymenidae</taxon>
        <taxon>Tetrahymena</taxon>
    </lineage>
</organism>
<dbReference type="PANTHER" id="PTHR23180">
    <property type="entry name" value="CENTAURIN/ARF"/>
    <property type="match status" value="1"/>
</dbReference>
<dbReference type="Gene3D" id="2.30.29.30">
    <property type="entry name" value="Pleckstrin-homology domain (PH domain)/Phosphotyrosine-binding domain (PTB)"/>
    <property type="match status" value="1"/>
</dbReference>
<dbReference type="InterPro" id="IPR001164">
    <property type="entry name" value="ArfGAP_dom"/>
</dbReference>
<evidence type="ECO:0000256" key="2">
    <source>
        <dbReference type="ARBA" id="ARBA00022771"/>
    </source>
</evidence>
<dbReference type="InterPro" id="IPR001849">
    <property type="entry name" value="PH_domain"/>
</dbReference>
<dbReference type="InterPro" id="IPR045258">
    <property type="entry name" value="ACAP1/2/3-like"/>
</dbReference>
<dbReference type="InterPro" id="IPR037278">
    <property type="entry name" value="ARFGAP/RecO"/>
</dbReference>
<dbReference type="SMART" id="SM00233">
    <property type="entry name" value="PH"/>
    <property type="match status" value="1"/>
</dbReference>
<evidence type="ECO:0000256" key="3">
    <source>
        <dbReference type="ARBA" id="ARBA00022833"/>
    </source>
</evidence>
<dbReference type="KEGG" id="tet:TTHERM_01285920"/>
<dbReference type="InterPro" id="IPR038508">
    <property type="entry name" value="ArfGAP_dom_sf"/>
</dbReference>
<evidence type="ECO:0000256" key="6">
    <source>
        <dbReference type="SAM" id="Coils"/>
    </source>
</evidence>
<dbReference type="GO" id="GO:0005096">
    <property type="term" value="F:GTPase activator activity"/>
    <property type="evidence" value="ECO:0007669"/>
    <property type="project" value="InterPro"/>
</dbReference>
<dbReference type="STRING" id="312017.Q22A43"/>
<dbReference type="SMART" id="SM00248">
    <property type="entry name" value="ANK"/>
    <property type="match status" value="1"/>
</dbReference>
<dbReference type="EMBL" id="GG662582">
    <property type="protein sequence ID" value="EAR82168.2"/>
    <property type="molecule type" value="Genomic_DNA"/>
</dbReference>
<feature type="domain" description="Arf-GAP" evidence="8">
    <location>
        <begin position="572"/>
        <end position="689"/>
    </location>
</feature>
<dbReference type="PRINTS" id="PR00405">
    <property type="entry name" value="REVINTRACTNG"/>
</dbReference>
<keyword evidence="6" id="KW-0175">Coiled coil</keyword>
<evidence type="ECO:0000256" key="5">
    <source>
        <dbReference type="PROSITE-ProRule" id="PRU00288"/>
    </source>
</evidence>
<dbReference type="PANTHER" id="PTHR23180:SF160">
    <property type="entry name" value="ADP-RIBOSYLATION FACTOR GTPASE-ACTIVATING PROTEIN EFFECTOR PROTEIN 1"/>
    <property type="match status" value="1"/>
</dbReference>
<dbReference type="Gene3D" id="1.20.1270.60">
    <property type="entry name" value="Arfaptin homology (AH) domain/BAR domain"/>
    <property type="match status" value="1"/>
</dbReference>
<dbReference type="GeneID" id="7831074"/>
<dbReference type="Pfam" id="PF12796">
    <property type="entry name" value="Ank_2"/>
    <property type="match status" value="1"/>
</dbReference>
<evidence type="ECO:0000313" key="9">
    <source>
        <dbReference type="EMBL" id="EAR82168.2"/>
    </source>
</evidence>
<dbReference type="InterPro" id="IPR036770">
    <property type="entry name" value="Ankyrin_rpt-contain_sf"/>
</dbReference>
<dbReference type="Gene3D" id="1.10.220.150">
    <property type="entry name" value="Arf GTPase activating protein"/>
    <property type="match status" value="1"/>
</dbReference>
<dbReference type="Gene3D" id="1.25.40.20">
    <property type="entry name" value="Ankyrin repeat-containing domain"/>
    <property type="match status" value="1"/>
</dbReference>
<feature type="coiled-coil region" evidence="6">
    <location>
        <begin position="23"/>
        <end position="100"/>
    </location>
</feature>
<evidence type="ECO:0000259" key="8">
    <source>
        <dbReference type="PROSITE" id="PS50115"/>
    </source>
</evidence>
<dbReference type="SMART" id="SM00105">
    <property type="entry name" value="ArfGap"/>
    <property type="match status" value="1"/>
</dbReference>
<dbReference type="OrthoDB" id="6136903at2759"/>
<dbReference type="eggNOG" id="KOG0521">
    <property type="taxonomic scope" value="Eukaryota"/>
</dbReference>
<keyword evidence="4" id="KW-0040">ANK repeat</keyword>
<evidence type="ECO:0000313" key="10">
    <source>
        <dbReference type="Proteomes" id="UP000009168"/>
    </source>
</evidence>
<keyword evidence="3" id="KW-0862">Zinc</keyword>
<dbReference type="InterPro" id="IPR027267">
    <property type="entry name" value="AH/BAR_dom_sf"/>
</dbReference>
<dbReference type="GO" id="GO:0008270">
    <property type="term" value="F:zinc ion binding"/>
    <property type="evidence" value="ECO:0007669"/>
    <property type="project" value="UniProtKB-KW"/>
</dbReference>
<dbReference type="CDD" id="cd08204">
    <property type="entry name" value="ArfGap"/>
    <property type="match status" value="1"/>
</dbReference>